<dbReference type="EMBL" id="JAAAHW010004288">
    <property type="protein sequence ID" value="KAF9976083.1"/>
    <property type="molecule type" value="Genomic_DNA"/>
</dbReference>
<dbReference type="GO" id="GO:0005576">
    <property type="term" value="C:extracellular region"/>
    <property type="evidence" value="ECO:0007669"/>
    <property type="project" value="UniProtKB-SubCell"/>
</dbReference>
<gene>
    <name evidence="7" type="ORF">BGZ65_007980</name>
</gene>
<dbReference type="GO" id="GO:0004672">
    <property type="term" value="F:protein kinase activity"/>
    <property type="evidence" value="ECO:0007669"/>
    <property type="project" value="InterPro"/>
</dbReference>
<dbReference type="PROSITE" id="PS00109">
    <property type="entry name" value="PROTEIN_KINASE_TYR"/>
    <property type="match status" value="1"/>
</dbReference>
<evidence type="ECO:0000256" key="1">
    <source>
        <dbReference type="ARBA" id="ARBA00004340"/>
    </source>
</evidence>
<evidence type="ECO:0000313" key="7">
    <source>
        <dbReference type="EMBL" id="KAF9976083.1"/>
    </source>
</evidence>
<dbReference type="Proteomes" id="UP000749646">
    <property type="component" value="Unassembled WGS sequence"/>
</dbReference>
<feature type="region of interest" description="Disordered" evidence="5">
    <location>
        <begin position="340"/>
        <end position="369"/>
    </location>
</feature>
<evidence type="ECO:0000256" key="5">
    <source>
        <dbReference type="SAM" id="MobiDB-lite"/>
    </source>
</evidence>
<evidence type="ECO:0000313" key="8">
    <source>
        <dbReference type="Proteomes" id="UP000749646"/>
    </source>
</evidence>
<dbReference type="OrthoDB" id="2156052at2759"/>
<dbReference type="Pfam" id="PF00069">
    <property type="entry name" value="Pkinase"/>
    <property type="match status" value="1"/>
</dbReference>
<evidence type="ECO:0000259" key="6">
    <source>
        <dbReference type="PROSITE" id="PS50011"/>
    </source>
</evidence>
<protein>
    <recommendedName>
        <fullName evidence="6">Protein kinase domain-containing protein</fullName>
    </recommendedName>
</protein>
<evidence type="ECO:0000256" key="3">
    <source>
        <dbReference type="ARBA" id="ARBA00022525"/>
    </source>
</evidence>
<dbReference type="Gene3D" id="3.30.200.20">
    <property type="entry name" value="Phosphorylase Kinase, domain 1"/>
    <property type="match status" value="1"/>
</dbReference>
<dbReference type="PANTHER" id="PTHR37171:SF1">
    <property type="entry name" value="SERINE_THREONINE-PROTEIN KINASE YRZF-RELATED"/>
    <property type="match status" value="1"/>
</dbReference>
<dbReference type="PROSITE" id="PS50011">
    <property type="entry name" value="PROTEIN_KINASE_DOM"/>
    <property type="match status" value="1"/>
</dbReference>
<dbReference type="GO" id="GO:0043657">
    <property type="term" value="C:host cell"/>
    <property type="evidence" value="ECO:0007669"/>
    <property type="project" value="UniProtKB-SubCell"/>
</dbReference>
<keyword evidence="4" id="KW-0067">ATP-binding</keyword>
<keyword evidence="3" id="KW-0964">Secreted</keyword>
<dbReference type="InterPro" id="IPR008266">
    <property type="entry name" value="Tyr_kinase_AS"/>
</dbReference>
<dbReference type="InterPro" id="IPR011009">
    <property type="entry name" value="Kinase-like_dom_sf"/>
</dbReference>
<reference evidence="7" key="1">
    <citation type="journal article" date="2020" name="Fungal Divers.">
        <title>Resolving the Mortierellaceae phylogeny through synthesis of multi-gene phylogenetics and phylogenomics.</title>
        <authorList>
            <person name="Vandepol N."/>
            <person name="Liber J."/>
            <person name="Desiro A."/>
            <person name="Na H."/>
            <person name="Kennedy M."/>
            <person name="Barry K."/>
            <person name="Grigoriev I.V."/>
            <person name="Miller A.N."/>
            <person name="O'Donnell K."/>
            <person name="Stajich J.E."/>
            <person name="Bonito G."/>
        </authorList>
    </citation>
    <scope>NUCLEOTIDE SEQUENCE</scope>
    <source>
        <strain evidence="7">MES-2147</strain>
    </source>
</reference>
<evidence type="ECO:0000256" key="4">
    <source>
        <dbReference type="PROSITE-ProRule" id="PRU10141"/>
    </source>
</evidence>
<dbReference type="AlphaFoldDB" id="A0A9P6JHC4"/>
<comment type="caution">
    <text evidence="7">The sequence shown here is derived from an EMBL/GenBank/DDBJ whole genome shotgun (WGS) entry which is preliminary data.</text>
</comment>
<keyword evidence="4" id="KW-0547">Nucleotide-binding</keyword>
<sequence length="550" mass="61401">MATLALFCLVDGESTSRALSVKVPSSDTVGGLKNLIKAQMSPVFDDLTANELKLWRVSHPVIAANKHNPILLSAIDSATELDPTDDLSDVFEEKPPKKTIHIIVQRPPPGLSEADVLAMTLPMIRLLRRADRPPSSTATRFATRRTPTRVSDWTEFISDARLYEADTARAFRNHEITFDDQATYCSENTLTSIYDRNVLSVMKRLQGEDIFFGGHNAGVVVGEPDRVVIRTSGEILLAIEVKTSSVLQTNNLVHQYQRDLASMMLNLAPNRSCTHPIEQIHGYLCVNRLRYGILTTYNQTWLLRRVGDELKVSQAINSWDQDPTLLRCYSYILRLAREQASEPSPTSPSNSPRPSTDSATSIEGDDDSDYHPAIDFGKQNIIHQPVILPTGFTISVGDVHLPEFKWQGLLGSGRTGSVFKAEWRGEMVAAKICDLNQHPELEEEVLTEVAVYETLNSLQSICIPQLLCAGFYKGLFVVATEIVGTPLELDKLDLDKRLRIVEIFSQLHNFSILHGDVRPDNILVRGEEVFLIDFGCSSKTTNKQELDNEM</sequence>
<feature type="compositionally biased region" description="Low complexity" evidence="5">
    <location>
        <begin position="341"/>
        <end position="358"/>
    </location>
</feature>
<accession>A0A9P6JHC4</accession>
<name>A0A9P6JHC4_9FUNG</name>
<proteinExistence type="predicted"/>
<feature type="binding site" evidence="4">
    <location>
        <position position="431"/>
    </location>
    <ligand>
        <name>ATP</name>
        <dbReference type="ChEBI" id="CHEBI:30616"/>
    </ligand>
</feature>
<dbReference type="GO" id="GO:0005524">
    <property type="term" value="F:ATP binding"/>
    <property type="evidence" value="ECO:0007669"/>
    <property type="project" value="UniProtKB-UniRule"/>
</dbReference>
<dbReference type="Gene3D" id="1.10.510.10">
    <property type="entry name" value="Transferase(Phosphotransferase) domain 1"/>
    <property type="match status" value="1"/>
</dbReference>
<dbReference type="InterPro" id="IPR052396">
    <property type="entry name" value="Meiotic_Drive_Suppr_Kinase"/>
</dbReference>
<feature type="non-terminal residue" evidence="7">
    <location>
        <position position="550"/>
    </location>
</feature>
<evidence type="ECO:0000256" key="2">
    <source>
        <dbReference type="ARBA" id="ARBA00004613"/>
    </source>
</evidence>
<dbReference type="SUPFAM" id="SSF56112">
    <property type="entry name" value="Protein kinase-like (PK-like)"/>
    <property type="match status" value="1"/>
</dbReference>
<keyword evidence="8" id="KW-1185">Reference proteome</keyword>
<feature type="domain" description="Protein kinase" evidence="6">
    <location>
        <begin position="404"/>
        <end position="550"/>
    </location>
</feature>
<dbReference type="InterPro" id="IPR017441">
    <property type="entry name" value="Protein_kinase_ATP_BS"/>
</dbReference>
<dbReference type="PANTHER" id="PTHR37171">
    <property type="entry name" value="SERINE/THREONINE-PROTEIN KINASE YRZF-RELATED"/>
    <property type="match status" value="1"/>
</dbReference>
<comment type="subcellular location">
    <subcellularLocation>
        <location evidence="1">Host cell</location>
    </subcellularLocation>
    <subcellularLocation>
        <location evidence="2">Secreted</location>
    </subcellularLocation>
</comment>
<dbReference type="PROSITE" id="PS00107">
    <property type="entry name" value="PROTEIN_KINASE_ATP"/>
    <property type="match status" value="1"/>
</dbReference>
<dbReference type="Pfam" id="PF20147">
    <property type="entry name" value="Crinkler"/>
    <property type="match status" value="1"/>
</dbReference>
<dbReference type="InterPro" id="IPR000719">
    <property type="entry name" value="Prot_kinase_dom"/>
</dbReference>
<dbReference type="InterPro" id="IPR045379">
    <property type="entry name" value="Crinkler_N"/>
</dbReference>
<organism evidence="7 8">
    <name type="scientific">Modicella reniformis</name>
    <dbReference type="NCBI Taxonomy" id="1440133"/>
    <lineage>
        <taxon>Eukaryota</taxon>
        <taxon>Fungi</taxon>
        <taxon>Fungi incertae sedis</taxon>
        <taxon>Mucoromycota</taxon>
        <taxon>Mortierellomycotina</taxon>
        <taxon>Mortierellomycetes</taxon>
        <taxon>Mortierellales</taxon>
        <taxon>Mortierellaceae</taxon>
        <taxon>Modicella</taxon>
    </lineage>
</organism>